<accession>A0A545UKY5</accession>
<proteinExistence type="predicted"/>
<dbReference type="Gene3D" id="3.30.420.10">
    <property type="entry name" value="Ribonuclease H-like superfamily/Ribonuclease H"/>
    <property type="match status" value="1"/>
</dbReference>
<reference evidence="2 3" key="1">
    <citation type="journal article" date="2019" name="Appl. Microbiol. Biotechnol.">
        <title>Genome sequence of Isaria javanica and comparative genome analysis insights into family S53 peptidase evolution in fungal entomopathogens.</title>
        <authorList>
            <person name="Lin R."/>
            <person name="Zhang X."/>
            <person name="Xin B."/>
            <person name="Zou M."/>
            <person name="Gao Y."/>
            <person name="Qin F."/>
            <person name="Hu Q."/>
            <person name="Xie B."/>
            <person name="Cheng X."/>
        </authorList>
    </citation>
    <scope>NUCLEOTIDE SEQUENCE [LARGE SCALE GENOMIC DNA]</scope>
    <source>
        <strain evidence="2 3">IJ1G</strain>
    </source>
</reference>
<dbReference type="Pfam" id="PF13358">
    <property type="entry name" value="DDE_3"/>
    <property type="match status" value="1"/>
</dbReference>
<dbReference type="STRING" id="43265.A0A545UKY5"/>
<dbReference type="AlphaFoldDB" id="A0A545UKY5"/>
<keyword evidence="3" id="KW-1185">Reference proteome</keyword>
<dbReference type="InterPro" id="IPR036397">
    <property type="entry name" value="RNaseH_sf"/>
</dbReference>
<evidence type="ECO:0000313" key="2">
    <source>
        <dbReference type="EMBL" id="TQV90128.1"/>
    </source>
</evidence>
<dbReference type="InterPro" id="IPR038717">
    <property type="entry name" value="Tc1-like_DDE_dom"/>
</dbReference>
<dbReference type="EMBL" id="SPUK01000035">
    <property type="protein sequence ID" value="TQV90128.1"/>
    <property type="molecule type" value="Genomic_DNA"/>
</dbReference>
<gene>
    <name evidence="2" type="ORF">IF1G_11206</name>
</gene>
<evidence type="ECO:0000259" key="1">
    <source>
        <dbReference type="Pfam" id="PF13358"/>
    </source>
</evidence>
<protein>
    <submittedName>
        <fullName evidence="2">Nuf2 family protein</fullName>
    </submittedName>
</protein>
<dbReference type="Proteomes" id="UP000315783">
    <property type="component" value="Unassembled WGS sequence"/>
</dbReference>
<organism evidence="2 3">
    <name type="scientific">Cordyceps javanica</name>
    <dbReference type="NCBI Taxonomy" id="43265"/>
    <lineage>
        <taxon>Eukaryota</taxon>
        <taxon>Fungi</taxon>
        <taxon>Dikarya</taxon>
        <taxon>Ascomycota</taxon>
        <taxon>Pezizomycotina</taxon>
        <taxon>Sordariomycetes</taxon>
        <taxon>Hypocreomycetidae</taxon>
        <taxon>Hypocreales</taxon>
        <taxon>Cordycipitaceae</taxon>
        <taxon>Cordyceps</taxon>
    </lineage>
</organism>
<feature type="domain" description="Tc1-like transposase DDE" evidence="1">
    <location>
        <begin position="63"/>
        <end position="140"/>
    </location>
</feature>
<name>A0A545UKY5_9HYPO</name>
<dbReference type="GO" id="GO:0003676">
    <property type="term" value="F:nucleic acid binding"/>
    <property type="evidence" value="ECO:0007669"/>
    <property type="project" value="InterPro"/>
</dbReference>
<dbReference type="PANTHER" id="PTHR47326">
    <property type="entry name" value="TRANSPOSABLE ELEMENT TC3 TRANSPOSASE-LIKE PROTEIN"/>
    <property type="match status" value="1"/>
</dbReference>
<evidence type="ECO:0000313" key="3">
    <source>
        <dbReference type="Proteomes" id="UP000315783"/>
    </source>
</evidence>
<comment type="caution">
    <text evidence="2">The sequence shown here is derived from an EMBL/GenBank/DDBJ whole genome shotgun (WGS) entry which is preliminary data.</text>
</comment>
<sequence>MLLKIAITSQPDVAKENRKDKRNVQPKNKPTRHSQMFWAGFACGRRTSLVSLFGDPDSPRRGVTSRQILACLQENLPTIAEPGYFFVQDNAPTHTARLVKNWLREWAGENGIQLVEWPPYSPDLNPIENLWKLLKEQILKKDPGLADMPKTDAALEKLIRVAEETWEEFSEALLEKLATSMVRRLQAVLDADGWYTKY</sequence>
<dbReference type="PANTHER" id="PTHR47326:SF1">
    <property type="entry name" value="HTH PSQ-TYPE DOMAIN-CONTAINING PROTEIN"/>
    <property type="match status" value="1"/>
</dbReference>